<dbReference type="GeneID" id="39981160"/>
<gene>
    <name evidence="2" type="ORF">TM35_000016990</name>
</gene>
<reference evidence="2 3" key="1">
    <citation type="submission" date="2017-03" db="EMBL/GenBank/DDBJ databases">
        <title>An alternative strategy for trypanosome survival in the mammalian bloodstream revealed through genome and transcriptome analysis of the ubiquitous bovine parasite Trypanosoma (Megatrypanum) theileri.</title>
        <authorList>
            <person name="Kelly S."/>
            <person name="Ivens A."/>
            <person name="Mott A."/>
            <person name="O'Neill E."/>
            <person name="Emms D."/>
            <person name="Macleod O."/>
            <person name="Voorheis P."/>
            <person name="Matthews J."/>
            <person name="Matthews K."/>
            <person name="Carrington M."/>
        </authorList>
    </citation>
    <scope>NUCLEOTIDE SEQUENCE [LARGE SCALE GENOMIC DNA]</scope>
    <source>
        <strain evidence="2">Edinburgh</strain>
    </source>
</reference>
<accession>A0A1X0PA65</accession>
<dbReference type="RefSeq" id="XP_028887888.1">
    <property type="nucleotide sequence ID" value="XM_029021380.1"/>
</dbReference>
<dbReference type="AlphaFoldDB" id="A0A1X0PA65"/>
<name>A0A1X0PA65_9TRYP</name>
<dbReference type="VEuPathDB" id="TriTrypDB:TM35_000016990"/>
<dbReference type="InterPro" id="IPR001683">
    <property type="entry name" value="PX_dom"/>
</dbReference>
<sequence length="487" mass="55963">MEFLVADAERMYTENGKLQHLSYWSYKVLTRSYLKSYQNPPLFPYESHSDNFIKSTDYVDFCTWHRYSDFEWLAAEMELEFPGILFPPIPPKETDGTLDKFTGLFNNTKDEDVTHKDHPLVGKRIRLLQLTLNAVSKIHEIHESSILKAFVTLDERGWYAFREERRVKNKTSLFSSFKTKSFDFFSKIKSIGDTGEPPCLNSSPLGVLFAQQNDFSVLLNDCYVQVAHMVKDCTGELRNWSDVDALCKPTQGSPLPWTACYIGHLVQHAKQKGLEGVVRAMDDKYATVEWNGENRVISQVPLDELNYPSSGVSDPAVFAFQELTAQIESYCMYLSRLPETSTLKGIEDKLWFLSMYAKRCLQAIDHIKEIGGRLQSLTKATDKKCTAEQTQRLEQLKETLSKSSSRLVREYNNFYRPFMKELLLDVARKFGEVSVMLMSDTEWKERLSRADSLLTLQFDFTPLDDDVQGSIAEVEEDNTLSTHPSFS</sequence>
<dbReference type="Pfam" id="PF00787">
    <property type="entry name" value="PX"/>
    <property type="match status" value="1"/>
</dbReference>
<dbReference type="OrthoDB" id="271164at2759"/>
<evidence type="ECO:0000259" key="1">
    <source>
        <dbReference type="PROSITE" id="PS50195"/>
    </source>
</evidence>
<dbReference type="STRING" id="67003.A0A1X0PA65"/>
<dbReference type="SUPFAM" id="SSF64268">
    <property type="entry name" value="PX domain"/>
    <property type="match status" value="1"/>
</dbReference>
<evidence type="ECO:0000313" key="3">
    <source>
        <dbReference type="Proteomes" id="UP000192257"/>
    </source>
</evidence>
<dbReference type="PANTHER" id="PTHR10555">
    <property type="entry name" value="SORTING NEXIN"/>
    <property type="match status" value="1"/>
</dbReference>
<evidence type="ECO:0000313" key="2">
    <source>
        <dbReference type="EMBL" id="ORC93822.1"/>
    </source>
</evidence>
<protein>
    <recommendedName>
        <fullName evidence="1">PX domain-containing protein</fullName>
    </recommendedName>
</protein>
<dbReference type="PROSITE" id="PS50195">
    <property type="entry name" value="PX"/>
    <property type="match status" value="1"/>
</dbReference>
<dbReference type="EMBL" id="NBCO01000001">
    <property type="protein sequence ID" value="ORC93822.1"/>
    <property type="molecule type" value="Genomic_DNA"/>
</dbReference>
<dbReference type="PANTHER" id="PTHR10555:SF170">
    <property type="entry name" value="FI18122P1"/>
    <property type="match status" value="1"/>
</dbReference>
<dbReference type="Proteomes" id="UP000192257">
    <property type="component" value="Unassembled WGS sequence"/>
</dbReference>
<comment type="caution">
    <text evidence="2">The sequence shown here is derived from an EMBL/GenBank/DDBJ whole genome shotgun (WGS) entry which is preliminary data.</text>
</comment>
<keyword evidence="3" id="KW-1185">Reference proteome</keyword>
<organism evidence="2 3">
    <name type="scientific">Trypanosoma theileri</name>
    <dbReference type="NCBI Taxonomy" id="67003"/>
    <lineage>
        <taxon>Eukaryota</taxon>
        <taxon>Discoba</taxon>
        <taxon>Euglenozoa</taxon>
        <taxon>Kinetoplastea</taxon>
        <taxon>Metakinetoplastina</taxon>
        <taxon>Trypanosomatida</taxon>
        <taxon>Trypanosomatidae</taxon>
        <taxon>Trypanosoma</taxon>
    </lineage>
</organism>
<proteinExistence type="predicted"/>
<dbReference type="CDD" id="cd06093">
    <property type="entry name" value="PX_domain"/>
    <property type="match status" value="1"/>
</dbReference>
<dbReference type="InterPro" id="IPR036871">
    <property type="entry name" value="PX_dom_sf"/>
</dbReference>
<dbReference type="Gene3D" id="3.30.1520.10">
    <property type="entry name" value="Phox-like domain"/>
    <property type="match status" value="1"/>
</dbReference>
<dbReference type="GO" id="GO:0035091">
    <property type="term" value="F:phosphatidylinositol binding"/>
    <property type="evidence" value="ECO:0007669"/>
    <property type="project" value="InterPro"/>
</dbReference>
<dbReference type="GO" id="GO:0005768">
    <property type="term" value="C:endosome"/>
    <property type="evidence" value="ECO:0007669"/>
    <property type="project" value="TreeGrafter"/>
</dbReference>
<feature type="domain" description="PX" evidence="1">
    <location>
        <begin position="1"/>
        <end position="158"/>
    </location>
</feature>